<evidence type="ECO:0000313" key="2">
    <source>
        <dbReference type="EMBL" id="KAG2546129.1"/>
    </source>
</evidence>
<feature type="compositionally biased region" description="Low complexity" evidence="1">
    <location>
        <begin position="25"/>
        <end position="45"/>
    </location>
</feature>
<evidence type="ECO:0000313" key="3">
    <source>
        <dbReference type="Proteomes" id="UP000823388"/>
    </source>
</evidence>
<dbReference type="EMBL" id="CM029053">
    <property type="protein sequence ID" value="KAG2546129.1"/>
    <property type="molecule type" value="Genomic_DNA"/>
</dbReference>
<accession>A0A8T0ND63</accession>
<feature type="region of interest" description="Disordered" evidence="1">
    <location>
        <begin position="1"/>
        <end position="78"/>
    </location>
</feature>
<organism evidence="2 3">
    <name type="scientific">Panicum virgatum</name>
    <name type="common">Blackwell switchgrass</name>
    <dbReference type="NCBI Taxonomy" id="38727"/>
    <lineage>
        <taxon>Eukaryota</taxon>
        <taxon>Viridiplantae</taxon>
        <taxon>Streptophyta</taxon>
        <taxon>Embryophyta</taxon>
        <taxon>Tracheophyta</taxon>
        <taxon>Spermatophyta</taxon>
        <taxon>Magnoliopsida</taxon>
        <taxon>Liliopsida</taxon>
        <taxon>Poales</taxon>
        <taxon>Poaceae</taxon>
        <taxon>PACMAD clade</taxon>
        <taxon>Panicoideae</taxon>
        <taxon>Panicodae</taxon>
        <taxon>Paniceae</taxon>
        <taxon>Panicinae</taxon>
        <taxon>Panicum</taxon>
        <taxon>Panicum sect. Hiantes</taxon>
    </lineage>
</organism>
<sequence length="151" mass="15680">MTSSPLTTKSTGASPVSPRRVHGAPSSPTTISSIEPPALSCPCARGGRRPRTATPVRATERERGGKVTNGRTVPTDWAPPRLADAAAAAALFLSASPVWPRPHGSRRGSEGDFAGGARGEPDQRQCGSGYLPIHDLLGEPTCRSATGCWLV</sequence>
<feature type="region of interest" description="Disordered" evidence="1">
    <location>
        <begin position="97"/>
        <end position="126"/>
    </location>
</feature>
<feature type="compositionally biased region" description="Polar residues" evidence="1">
    <location>
        <begin position="1"/>
        <end position="14"/>
    </location>
</feature>
<reference evidence="2" key="1">
    <citation type="submission" date="2020-05" db="EMBL/GenBank/DDBJ databases">
        <title>WGS assembly of Panicum virgatum.</title>
        <authorList>
            <person name="Lovell J.T."/>
            <person name="Jenkins J."/>
            <person name="Shu S."/>
            <person name="Juenger T.E."/>
            <person name="Schmutz J."/>
        </authorList>
    </citation>
    <scope>NUCLEOTIDE SEQUENCE</scope>
    <source>
        <strain evidence="2">AP13</strain>
    </source>
</reference>
<keyword evidence="3" id="KW-1185">Reference proteome</keyword>
<dbReference type="AlphaFoldDB" id="A0A8T0ND63"/>
<comment type="caution">
    <text evidence="2">The sequence shown here is derived from an EMBL/GenBank/DDBJ whole genome shotgun (WGS) entry which is preliminary data.</text>
</comment>
<protein>
    <submittedName>
        <fullName evidence="2">Uncharacterized protein</fullName>
    </submittedName>
</protein>
<name>A0A8T0ND63_PANVG</name>
<evidence type="ECO:0000256" key="1">
    <source>
        <dbReference type="SAM" id="MobiDB-lite"/>
    </source>
</evidence>
<gene>
    <name evidence="2" type="ORF">PVAP13_9KG032395</name>
</gene>
<dbReference type="Proteomes" id="UP000823388">
    <property type="component" value="Chromosome 9K"/>
</dbReference>
<proteinExistence type="predicted"/>